<evidence type="ECO:0000313" key="2">
    <source>
        <dbReference type="Proteomes" id="UP000824410"/>
    </source>
</evidence>
<dbReference type="NCBIfam" id="NF041262">
    <property type="entry name" value="colicin_Z_Cterm"/>
    <property type="match status" value="1"/>
</dbReference>
<proteinExistence type="predicted"/>
<comment type="caution">
    <text evidence="1">The sequence shown here is derived from an EMBL/GenBank/DDBJ whole genome shotgun (WGS) entry which is preliminary data.</text>
</comment>
<accession>A0AAP2K319</accession>
<dbReference type="AlphaFoldDB" id="A0AAP2K319"/>
<organism evidence="1 2">
    <name type="scientific">Providencia rettgeri</name>
    <dbReference type="NCBI Taxonomy" id="587"/>
    <lineage>
        <taxon>Bacteria</taxon>
        <taxon>Pseudomonadati</taxon>
        <taxon>Pseudomonadota</taxon>
        <taxon>Gammaproteobacteria</taxon>
        <taxon>Enterobacterales</taxon>
        <taxon>Morganellaceae</taxon>
        <taxon>Providencia</taxon>
    </lineage>
</organism>
<dbReference type="RefSeq" id="WP_131680885.1">
    <property type="nucleotide sequence ID" value="NZ_CP077388.1"/>
</dbReference>
<evidence type="ECO:0000313" key="1">
    <source>
        <dbReference type="EMBL" id="MBX6982300.1"/>
    </source>
</evidence>
<dbReference type="EMBL" id="SHDO01000027">
    <property type="protein sequence ID" value="MBX6982300.1"/>
    <property type="molecule type" value="Genomic_DNA"/>
</dbReference>
<name>A0AAP2K319_PRORE</name>
<reference evidence="1" key="1">
    <citation type="submission" date="2019-02" db="EMBL/GenBank/DDBJ databases">
        <title>Genomic characterization of isolates from hospital effluents in KZN, South Africa.</title>
        <authorList>
            <person name="Ntshobeni N."/>
            <person name="Allam M."/>
            <person name="Ismail A."/>
            <person name="Amoako D."/>
            <person name="Essack S."/>
            <person name="Chenia H."/>
        </authorList>
    </citation>
    <scope>NUCLEOTIDE SEQUENCE</scope>
    <source>
        <strain evidence="1">AFE97_S1</strain>
    </source>
</reference>
<gene>
    <name evidence="1" type="ORF">EX242_18840</name>
</gene>
<sequence>MVRSQGWAPPLAWGPWVNLHTHVGNSAYTVSFDAVSSLQSTFDAEIQYVTNSGDRTVRTMGPGSYRINGNNGAGQDRIRFKSHSVGLTIEVRY</sequence>
<dbReference type="Proteomes" id="UP000824410">
    <property type="component" value="Unassembled WGS sequence"/>
</dbReference>
<protein>
    <submittedName>
        <fullName evidence="1">Uncharacterized protein</fullName>
    </submittedName>
</protein>